<organism evidence="2 3">
    <name type="scientific">Mycolicibacterium tokaiense</name>
    <dbReference type="NCBI Taxonomy" id="39695"/>
    <lineage>
        <taxon>Bacteria</taxon>
        <taxon>Bacillati</taxon>
        <taxon>Actinomycetota</taxon>
        <taxon>Actinomycetes</taxon>
        <taxon>Mycobacteriales</taxon>
        <taxon>Mycobacteriaceae</taxon>
        <taxon>Mycolicibacterium</taxon>
    </lineage>
</organism>
<dbReference type="EMBL" id="UGQT01000001">
    <property type="protein sequence ID" value="STZ60715.1"/>
    <property type="molecule type" value="Genomic_DNA"/>
</dbReference>
<evidence type="ECO:0000313" key="3">
    <source>
        <dbReference type="Proteomes" id="UP000254978"/>
    </source>
</evidence>
<dbReference type="PROSITE" id="PS51819">
    <property type="entry name" value="VOC"/>
    <property type="match status" value="1"/>
</dbReference>
<reference evidence="2 3" key="1">
    <citation type="submission" date="2018-06" db="EMBL/GenBank/DDBJ databases">
        <authorList>
            <consortium name="Pathogen Informatics"/>
            <person name="Doyle S."/>
        </authorList>
    </citation>
    <scope>NUCLEOTIDE SEQUENCE [LARGE SCALE GENOMIC DNA]</scope>
    <source>
        <strain evidence="2 3">NCTC10821</strain>
    </source>
</reference>
<evidence type="ECO:0000313" key="2">
    <source>
        <dbReference type="EMBL" id="STZ60715.1"/>
    </source>
</evidence>
<keyword evidence="3" id="KW-1185">Reference proteome</keyword>
<dbReference type="CDD" id="cd06587">
    <property type="entry name" value="VOC"/>
    <property type="match status" value="1"/>
</dbReference>
<dbReference type="InterPro" id="IPR037523">
    <property type="entry name" value="VOC_core"/>
</dbReference>
<dbReference type="InterPro" id="IPR041581">
    <property type="entry name" value="Glyoxalase_6"/>
</dbReference>
<dbReference type="InterPro" id="IPR029068">
    <property type="entry name" value="Glyas_Bleomycin-R_OHBP_Dase"/>
</dbReference>
<dbReference type="Gene3D" id="3.10.180.10">
    <property type="entry name" value="2,3-Dihydroxybiphenyl 1,2-Dioxygenase, domain 1"/>
    <property type="match status" value="1"/>
</dbReference>
<dbReference type="PANTHER" id="PTHR35908:SF1">
    <property type="entry name" value="CONSERVED PROTEIN"/>
    <property type="match status" value="1"/>
</dbReference>
<dbReference type="Proteomes" id="UP000254978">
    <property type="component" value="Unassembled WGS sequence"/>
</dbReference>
<dbReference type="Pfam" id="PF18029">
    <property type="entry name" value="Glyoxalase_6"/>
    <property type="match status" value="1"/>
</dbReference>
<keyword evidence="2" id="KW-0560">Oxidoreductase</keyword>
<name>A0A378TLQ9_9MYCO</name>
<feature type="domain" description="VOC" evidence="1">
    <location>
        <begin position="22"/>
        <end position="137"/>
    </location>
</feature>
<dbReference type="AlphaFoldDB" id="A0A378TLQ9"/>
<keyword evidence="2" id="KW-0223">Dioxygenase</keyword>
<sequence>MAPLWRGWRRRLRVTLVTVIGKVRSVVLDCKSPRLLAAFYAELLGGDVQVSDEMWVVLTTPDGVRLAFQLAPEHEPPAFPDRRGSQQFHFDIYVEDVEDAQAKVLALGATRVTDAEEETDFRVFRDPAGHPFCLVFND</sequence>
<gene>
    <name evidence="2" type="ORF">NCTC10821_04259</name>
</gene>
<dbReference type="GO" id="GO:0051213">
    <property type="term" value="F:dioxygenase activity"/>
    <property type="evidence" value="ECO:0007669"/>
    <property type="project" value="UniProtKB-KW"/>
</dbReference>
<evidence type="ECO:0000259" key="1">
    <source>
        <dbReference type="PROSITE" id="PS51819"/>
    </source>
</evidence>
<dbReference type="PANTHER" id="PTHR35908">
    <property type="entry name" value="HYPOTHETICAL FUSION PROTEIN"/>
    <property type="match status" value="1"/>
</dbReference>
<proteinExistence type="predicted"/>
<dbReference type="SUPFAM" id="SSF54593">
    <property type="entry name" value="Glyoxalase/Bleomycin resistance protein/Dihydroxybiphenyl dioxygenase"/>
    <property type="match status" value="1"/>
</dbReference>
<accession>A0A378TLQ9</accession>
<protein>
    <submittedName>
        <fullName evidence="2">Glyoxalase/bleomycin resistance protein/dioxygenase</fullName>
    </submittedName>
</protein>